<proteinExistence type="predicted"/>
<accession>X1H244</accession>
<evidence type="ECO:0000259" key="1">
    <source>
        <dbReference type="Pfam" id="PF08443"/>
    </source>
</evidence>
<name>X1H244_9ZZZZ</name>
<feature type="non-terminal residue" evidence="2">
    <location>
        <position position="1"/>
    </location>
</feature>
<dbReference type="GO" id="GO:0009432">
    <property type="term" value="P:SOS response"/>
    <property type="evidence" value="ECO:0007669"/>
    <property type="project" value="TreeGrafter"/>
</dbReference>
<dbReference type="AlphaFoldDB" id="X1H244"/>
<dbReference type="Pfam" id="PF08443">
    <property type="entry name" value="RimK"/>
    <property type="match status" value="1"/>
</dbReference>
<organism evidence="2">
    <name type="scientific">marine sediment metagenome</name>
    <dbReference type="NCBI Taxonomy" id="412755"/>
    <lineage>
        <taxon>unclassified sequences</taxon>
        <taxon>metagenomes</taxon>
        <taxon>ecological metagenomes</taxon>
    </lineage>
</organism>
<dbReference type="GO" id="GO:0018169">
    <property type="term" value="F:ribosomal S6-glutamic acid ligase activity"/>
    <property type="evidence" value="ECO:0007669"/>
    <property type="project" value="TreeGrafter"/>
</dbReference>
<dbReference type="PANTHER" id="PTHR21621">
    <property type="entry name" value="RIBOSOMAL PROTEIN S6 MODIFICATION PROTEIN"/>
    <property type="match status" value="1"/>
</dbReference>
<protein>
    <recommendedName>
        <fullName evidence="1">ATP-grasp fold RimK-type domain-containing protein</fullName>
    </recommendedName>
</protein>
<dbReference type="PANTHER" id="PTHR21621:SF0">
    <property type="entry name" value="BETA-CITRYLGLUTAMATE SYNTHASE B-RELATED"/>
    <property type="match status" value="1"/>
</dbReference>
<feature type="domain" description="ATP-grasp fold RimK-type" evidence="1">
    <location>
        <begin position="3"/>
        <end position="106"/>
    </location>
</feature>
<dbReference type="EMBL" id="BARU01024220">
    <property type="protein sequence ID" value="GAH47939.1"/>
    <property type="molecule type" value="Genomic_DNA"/>
</dbReference>
<comment type="caution">
    <text evidence="2">The sequence shown here is derived from an EMBL/GenBank/DDBJ whole genome shotgun (WGS) entry which is preliminary data.</text>
</comment>
<reference evidence="2" key="1">
    <citation type="journal article" date="2014" name="Front. Microbiol.">
        <title>High frequency of phylogenetically diverse reductive dehalogenase-homologous genes in deep subseafloor sedimentary metagenomes.</title>
        <authorList>
            <person name="Kawai M."/>
            <person name="Futagami T."/>
            <person name="Toyoda A."/>
            <person name="Takaki Y."/>
            <person name="Nishi S."/>
            <person name="Hori S."/>
            <person name="Arai W."/>
            <person name="Tsubouchi T."/>
            <person name="Morono Y."/>
            <person name="Uchiyama I."/>
            <person name="Ito T."/>
            <person name="Fujiyama A."/>
            <person name="Inagaki F."/>
            <person name="Takami H."/>
        </authorList>
    </citation>
    <scope>NUCLEOTIDE SEQUENCE</scope>
    <source>
        <strain evidence="2">Expedition CK06-06</strain>
    </source>
</reference>
<dbReference type="SUPFAM" id="SSF56059">
    <property type="entry name" value="Glutathione synthetase ATP-binding domain-like"/>
    <property type="match status" value="1"/>
</dbReference>
<dbReference type="InterPro" id="IPR013651">
    <property type="entry name" value="ATP-grasp_RimK-type"/>
</dbReference>
<gene>
    <name evidence="2" type="ORF">S03H2_39204</name>
</gene>
<evidence type="ECO:0000313" key="2">
    <source>
        <dbReference type="EMBL" id="GAH47939.1"/>
    </source>
</evidence>
<dbReference type="Gene3D" id="3.30.470.20">
    <property type="entry name" value="ATP-grasp fold, B domain"/>
    <property type="match status" value="1"/>
</dbReference>
<dbReference type="GO" id="GO:0005737">
    <property type="term" value="C:cytoplasm"/>
    <property type="evidence" value="ECO:0007669"/>
    <property type="project" value="TreeGrafter"/>
</dbReference>
<sequence length="114" mass="12777">IFDLRLYVFYDRVLYVYPRVNEKDAVTTNISQGGRAGSSSLLKKLPKNVIDRAVRSAVKTIKIVGVNFAGVDVMISRDLKVYVVELNAFPGFPKVGRFNLSKRIIQQMGGSPWV</sequence>